<feature type="site" description="Important for tRNA non-discrimination" evidence="9">
    <location>
        <position position="72"/>
    </location>
</feature>
<evidence type="ECO:0000256" key="7">
    <source>
        <dbReference type="ARBA" id="ARBA00022917"/>
    </source>
</evidence>
<evidence type="ECO:0000256" key="4">
    <source>
        <dbReference type="ARBA" id="ARBA00022598"/>
    </source>
</evidence>
<dbReference type="eggNOG" id="COG0017">
    <property type="taxonomic scope" value="Bacteria"/>
</dbReference>
<comment type="catalytic activity">
    <reaction evidence="9">
        <text>tRNA(Asx) + L-aspartate + ATP = L-aspartyl-tRNA(Asx) + AMP + diphosphate</text>
        <dbReference type="Rhea" id="RHEA:18349"/>
        <dbReference type="Rhea" id="RHEA-COMP:9710"/>
        <dbReference type="Rhea" id="RHEA-COMP:9711"/>
        <dbReference type="ChEBI" id="CHEBI:29991"/>
        <dbReference type="ChEBI" id="CHEBI:30616"/>
        <dbReference type="ChEBI" id="CHEBI:33019"/>
        <dbReference type="ChEBI" id="CHEBI:78442"/>
        <dbReference type="ChEBI" id="CHEBI:78516"/>
        <dbReference type="ChEBI" id="CHEBI:456215"/>
        <dbReference type="EC" id="6.1.1.23"/>
    </reaction>
</comment>
<keyword evidence="5 9" id="KW-0547">Nucleotide-binding</keyword>
<dbReference type="GO" id="GO:0005829">
    <property type="term" value="C:cytosol"/>
    <property type="evidence" value="ECO:0007669"/>
    <property type="project" value="TreeGrafter"/>
</dbReference>
<feature type="binding site" evidence="9">
    <location>
        <position position="158"/>
    </location>
    <ligand>
        <name>L-aspartate</name>
        <dbReference type="ChEBI" id="CHEBI:29991"/>
    </ligand>
</feature>
<evidence type="ECO:0000256" key="9">
    <source>
        <dbReference type="HAMAP-Rule" id="MF_02075"/>
    </source>
</evidence>
<comment type="subcellular location">
    <subcellularLocation>
        <location evidence="1 9">Cytoplasm</location>
    </subcellularLocation>
</comment>
<dbReference type="PRINTS" id="PR01042">
    <property type="entry name" value="TRNASYNTHASP"/>
</dbReference>
<dbReference type="InterPro" id="IPR004523">
    <property type="entry name" value="Asp-tRNA_synthase_2"/>
</dbReference>
<comment type="subunit">
    <text evidence="9">Homodimer.</text>
</comment>
<reference evidence="11 12" key="1">
    <citation type="journal article" date="2010" name="Stand. Genomic Sci.">
        <title>Complete genome sequence of Spirochaeta smaragdinae type strain (SEBR 4228).</title>
        <authorList>
            <person name="Mavromatis K."/>
            <person name="Yasawong M."/>
            <person name="Chertkov O."/>
            <person name="Lapidus A."/>
            <person name="Lucas S."/>
            <person name="Nolan M."/>
            <person name="Del Rio T.G."/>
            <person name="Tice H."/>
            <person name="Cheng J.F."/>
            <person name="Pitluck S."/>
            <person name="Liolios K."/>
            <person name="Ivanova N."/>
            <person name="Tapia R."/>
            <person name="Han C."/>
            <person name="Bruce D."/>
            <person name="Goodwin L."/>
            <person name="Pati A."/>
            <person name="Chen A."/>
            <person name="Palaniappan K."/>
            <person name="Land M."/>
            <person name="Hauser L."/>
            <person name="Chang Y.J."/>
            <person name="Jeffries C.D."/>
            <person name="Detter J.C."/>
            <person name="Rohde M."/>
            <person name="Brambilla E."/>
            <person name="Spring S."/>
            <person name="Goker M."/>
            <person name="Sikorski J."/>
            <person name="Woyke T."/>
            <person name="Bristow J."/>
            <person name="Eisen J.A."/>
            <person name="Markowitz V."/>
            <person name="Hugenholtz P."/>
            <person name="Klenk H.P."/>
            <person name="Kyrpides N.C."/>
        </authorList>
    </citation>
    <scope>NUCLEOTIDE SEQUENCE [LARGE SCALE GENOMIC DNA]</scope>
    <source>
        <strain evidence="12">DSM 11293 / JCM 15392 / SEBR 4228</strain>
    </source>
</reference>
<organism evidence="11 12">
    <name type="scientific">Sediminispirochaeta smaragdinae (strain DSM 11293 / JCM 15392 / SEBR 4228)</name>
    <name type="common">Spirochaeta smaragdinae</name>
    <dbReference type="NCBI Taxonomy" id="573413"/>
    <lineage>
        <taxon>Bacteria</taxon>
        <taxon>Pseudomonadati</taxon>
        <taxon>Spirochaetota</taxon>
        <taxon>Spirochaetia</taxon>
        <taxon>Spirochaetales</taxon>
        <taxon>Spirochaetaceae</taxon>
        <taxon>Sediminispirochaeta</taxon>
    </lineage>
</organism>
<dbReference type="EMBL" id="CP002116">
    <property type="protein sequence ID" value="ADK80172.1"/>
    <property type="molecule type" value="Genomic_DNA"/>
</dbReference>
<feature type="binding site" evidence="9">
    <location>
        <position position="202"/>
    </location>
    <ligand>
        <name>L-aspartate</name>
        <dbReference type="ChEBI" id="CHEBI:29991"/>
    </ligand>
</feature>
<keyword evidence="7 9" id="KW-0648">Protein biosynthesis</keyword>
<dbReference type="SUPFAM" id="SSF55681">
    <property type="entry name" value="Class II aaRS and biotin synthetases"/>
    <property type="match status" value="1"/>
</dbReference>
<dbReference type="GO" id="GO:0006422">
    <property type="term" value="P:aspartyl-tRNA aminoacylation"/>
    <property type="evidence" value="ECO:0007669"/>
    <property type="project" value="UniProtKB-UniRule"/>
</dbReference>
<evidence type="ECO:0000256" key="8">
    <source>
        <dbReference type="ARBA" id="ARBA00023146"/>
    </source>
</evidence>
<evidence type="ECO:0000256" key="2">
    <source>
        <dbReference type="ARBA" id="ARBA00005312"/>
    </source>
</evidence>
<dbReference type="InterPro" id="IPR002312">
    <property type="entry name" value="Asp/Asn-tRNA-synth_IIb"/>
</dbReference>
<dbReference type="Pfam" id="PF00152">
    <property type="entry name" value="tRNA-synt_2"/>
    <property type="match status" value="1"/>
</dbReference>
<feature type="binding site" evidence="9">
    <location>
        <begin position="202"/>
        <end position="204"/>
    </location>
    <ligand>
        <name>ATP</name>
        <dbReference type="ChEBI" id="CHEBI:30616"/>
    </ligand>
</feature>
<comment type="similarity">
    <text evidence="2 9">Belongs to the class-II aminoacyl-tRNA synthetase family. Type 2 subfamily.</text>
</comment>
<dbReference type="GO" id="GO:0004815">
    <property type="term" value="F:aspartate-tRNA ligase activity"/>
    <property type="evidence" value="ECO:0007669"/>
    <property type="project" value="UniProtKB-UniRule"/>
</dbReference>
<evidence type="ECO:0000313" key="11">
    <source>
        <dbReference type="EMBL" id="ADK80172.1"/>
    </source>
</evidence>
<evidence type="ECO:0000313" key="12">
    <source>
        <dbReference type="Proteomes" id="UP000002318"/>
    </source>
</evidence>
<dbReference type="HOGENOM" id="CLU_004553_2_1_12"/>
<dbReference type="EC" id="6.1.1.23" evidence="9"/>
<gene>
    <name evidence="9" type="primary">aspS</name>
    <name evidence="11" type="ordered locus">Spirs_1039</name>
</gene>
<proteinExistence type="inferred from homology"/>
<dbReference type="PANTHER" id="PTHR43450">
    <property type="entry name" value="ASPARTYL-TRNA SYNTHETASE"/>
    <property type="match status" value="1"/>
</dbReference>
<dbReference type="NCBIfam" id="TIGR00458">
    <property type="entry name" value="aspS_nondisc"/>
    <property type="match status" value="1"/>
</dbReference>
<dbReference type="InterPro" id="IPR004364">
    <property type="entry name" value="Aa-tRNA-synt_II"/>
</dbReference>
<evidence type="ECO:0000259" key="10">
    <source>
        <dbReference type="PROSITE" id="PS50862"/>
    </source>
</evidence>
<feature type="domain" description="Aminoacyl-transfer RNA synthetases class-II family profile" evidence="10">
    <location>
        <begin position="125"/>
        <end position="423"/>
    </location>
</feature>
<evidence type="ECO:0000256" key="3">
    <source>
        <dbReference type="ARBA" id="ARBA00022490"/>
    </source>
</evidence>
<feature type="binding site" evidence="9">
    <location>
        <position position="349"/>
    </location>
    <ligand>
        <name>L-aspartate</name>
        <dbReference type="ChEBI" id="CHEBI:29991"/>
    </ligand>
</feature>
<keyword evidence="6 9" id="KW-0067">ATP-binding</keyword>
<dbReference type="InterPro" id="IPR004365">
    <property type="entry name" value="NA-bd_OB_tRNA"/>
</dbReference>
<dbReference type="InterPro" id="IPR012340">
    <property type="entry name" value="NA-bd_OB-fold"/>
</dbReference>
<dbReference type="Proteomes" id="UP000002318">
    <property type="component" value="Chromosome"/>
</dbReference>
<dbReference type="RefSeq" id="WP_013253636.1">
    <property type="nucleotide sequence ID" value="NC_014364.1"/>
</dbReference>
<feature type="binding site" evidence="9">
    <location>
        <position position="353"/>
    </location>
    <ligand>
        <name>L-aspartate</name>
        <dbReference type="ChEBI" id="CHEBI:29991"/>
    </ligand>
</feature>
<feature type="region of interest" description="Aspartate" evidence="9">
    <location>
        <begin position="180"/>
        <end position="183"/>
    </location>
</feature>
<dbReference type="HAMAP" id="MF_02075">
    <property type="entry name" value="Asp_tRNA_synth_type2"/>
    <property type="match status" value="1"/>
</dbReference>
<evidence type="ECO:0000256" key="6">
    <source>
        <dbReference type="ARBA" id="ARBA00022840"/>
    </source>
</evidence>
<dbReference type="GO" id="GO:0003723">
    <property type="term" value="F:RNA binding"/>
    <property type="evidence" value="ECO:0007669"/>
    <property type="project" value="TreeGrafter"/>
</dbReference>
<dbReference type="SUPFAM" id="SSF50249">
    <property type="entry name" value="Nucleic acid-binding proteins"/>
    <property type="match status" value="1"/>
</dbReference>
<dbReference type="GO" id="GO:0050560">
    <property type="term" value="F:aspartate-tRNA(Asn) ligase activity"/>
    <property type="evidence" value="ECO:0007669"/>
    <property type="project" value="UniProtKB-EC"/>
</dbReference>
<feature type="binding site" evidence="9">
    <location>
        <begin position="394"/>
        <end position="397"/>
    </location>
    <ligand>
        <name>ATP</name>
        <dbReference type="ChEBI" id="CHEBI:30616"/>
    </ligand>
</feature>
<dbReference type="KEGG" id="ssm:Spirs_1039"/>
<dbReference type="GO" id="GO:0005524">
    <property type="term" value="F:ATP binding"/>
    <property type="evidence" value="ECO:0007669"/>
    <property type="project" value="UniProtKB-UniRule"/>
</dbReference>
<dbReference type="PANTHER" id="PTHR43450:SF1">
    <property type="entry name" value="ASPARTATE--TRNA LIGASE, CYTOPLASMIC"/>
    <property type="match status" value="1"/>
</dbReference>
<keyword evidence="12" id="KW-1185">Reference proteome</keyword>
<dbReference type="OrthoDB" id="9802326at2"/>
<dbReference type="GO" id="GO:0017101">
    <property type="term" value="C:aminoacyl-tRNA synthetase multienzyme complex"/>
    <property type="evidence" value="ECO:0007669"/>
    <property type="project" value="TreeGrafter"/>
</dbReference>
<dbReference type="NCBIfam" id="NF003483">
    <property type="entry name" value="PRK05159.1"/>
    <property type="match status" value="1"/>
</dbReference>
<accession>E1RCU2</accession>
<dbReference type="InterPro" id="IPR006195">
    <property type="entry name" value="aa-tRNA-synth_II"/>
</dbReference>
<dbReference type="InterPro" id="IPR045864">
    <property type="entry name" value="aa-tRNA-synth_II/BPL/LPL"/>
</dbReference>
<sequence>MRVLCKDIAGSNGQEVEVKGWIHRIRDLGGVCFIMLRDRSGMVQLVFESAPDVTLESVVSVEGTVQENKKAPDGYEIQVSTMKVLSRAAADLPIQVNGDPDKLGIEAILDNRVISLRNPKIRSIFHLQSNILAYFAEYLRSQDFTEIKSSKLIGSGSEGGTGLFEVEYFDRKVYLAQSPQLYKQTMVASGMERVFEIGAAYRAEKHDTPRHLNEYVSLDVEMGFIESDQDLMDLETGILKHIFGRIAEYDGSILEQWGASVPSQEALDHIPRISHDEAKAILSERLGKRVFELNPEGERELCEWALEKHGVELVFVNAFPRKKRPFYTYPDGMKTMSFDLLFRGLEITSGSRRINEYDMLVENIKRFGLDPAGLAGYLEVFKYGAPPHGGFAIGLERFTQKVLGLSSIKEASLFPRDRKRVAP</sequence>
<dbReference type="PROSITE" id="PS50862">
    <property type="entry name" value="AA_TRNA_LIGASE_II"/>
    <property type="match status" value="1"/>
</dbReference>
<evidence type="ECO:0000256" key="5">
    <source>
        <dbReference type="ARBA" id="ARBA00022741"/>
    </source>
</evidence>
<comment type="function">
    <text evidence="9">Aspartyl-tRNA synthetase with relaxed tRNA specificity since it is able to aspartylate not only its cognate tRNA(Asp) but also tRNA(Asn). Reaction proceeds in two steps: L-aspartate is first activated by ATP to form Asp-AMP and then transferred to the acceptor end of tRNA(Asp/Asn).</text>
</comment>
<feature type="binding site" evidence="9">
    <location>
        <position position="346"/>
    </location>
    <ligand>
        <name>ATP</name>
        <dbReference type="ChEBI" id="CHEBI:30616"/>
    </ligand>
</feature>
<feature type="binding site" evidence="9">
    <location>
        <begin position="210"/>
        <end position="212"/>
    </location>
    <ligand>
        <name>ATP</name>
        <dbReference type="ChEBI" id="CHEBI:30616"/>
    </ligand>
</feature>
<dbReference type="Gene3D" id="2.40.50.140">
    <property type="entry name" value="Nucleic acid-binding proteins"/>
    <property type="match status" value="1"/>
</dbReference>
<keyword evidence="8 9" id="KW-0030">Aminoacyl-tRNA synthetase</keyword>
<keyword evidence="4 9" id="KW-0436">Ligase</keyword>
<protein>
    <recommendedName>
        <fullName evidence="9">Aspartate--tRNA(Asp/Asn) ligase</fullName>
        <ecNumber evidence="9">6.1.1.23</ecNumber>
    </recommendedName>
    <alternativeName>
        <fullName evidence="9">Aspartyl-tRNA synthetase</fullName>
        <shortName evidence="9">AspRS</shortName>
    </alternativeName>
    <alternativeName>
        <fullName evidence="9">Non-discriminating aspartyl-tRNA synthetase</fullName>
        <shortName evidence="9">ND-AspRS</shortName>
    </alternativeName>
</protein>
<name>E1RCU2_SEDSS</name>
<dbReference type="STRING" id="573413.Spirs_1039"/>
<dbReference type="AlphaFoldDB" id="E1RCU2"/>
<keyword evidence="3 9" id="KW-0963">Cytoplasm</keyword>
<evidence type="ECO:0000256" key="1">
    <source>
        <dbReference type="ARBA" id="ARBA00004496"/>
    </source>
</evidence>
<dbReference type="Gene3D" id="3.30.930.10">
    <property type="entry name" value="Bira Bifunctional Protein, Domain 2"/>
    <property type="match status" value="1"/>
</dbReference>
<dbReference type="Pfam" id="PF01336">
    <property type="entry name" value="tRNA_anti-codon"/>
    <property type="match status" value="1"/>
</dbReference>